<comment type="caution">
    <text evidence="4">The sequence shown here is derived from an EMBL/GenBank/DDBJ whole genome shotgun (WGS) entry which is preliminary data.</text>
</comment>
<dbReference type="InterPro" id="IPR011257">
    <property type="entry name" value="DNA_glycosylase"/>
</dbReference>
<dbReference type="GO" id="GO:0005737">
    <property type="term" value="C:cytoplasm"/>
    <property type="evidence" value="ECO:0007669"/>
    <property type="project" value="TreeGrafter"/>
</dbReference>
<dbReference type="GO" id="GO:0043916">
    <property type="term" value="F:DNA-7-methylguanine glycosylase activity"/>
    <property type="evidence" value="ECO:0007669"/>
    <property type="project" value="TreeGrafter"/>
</dbReference>
<reference evidence="4" key="1">
    <citation type="submission" date="2022-03" db="EMBL/GenBank/DDBJ databases">
        <title>Cryobacterium sp. nov. strain ZS14-85, isolated from Antarctic soil.</title>
        <authorList>
            <person name="Li J."/>
            <person name="Niu G."/>
        </authorList>
    </citation>
    <scope>NUCLEOTIDE SEQUENCE</scope>
    <source>
        <strain evidence="4">ZS14-85</strain>
    </source>
</reference>
<evidence type="ECO:0000256" key="3">
    <source>
        <dbReference type="SAM" id="MobiDB-lite"/>
    </source>
</evidence>
<dbReference type="Gene3D" id="1.10.340.30">
    <property type="entry name" value="Hypothetical protein, domain 2"/>
    <property type="match status" value="1"/>
</dbReference>
<dbReference type="SUPFAM" id="SSF48150">
    <property type="entry name" value="DNA-glycosylase"/>
    <property type="match status" value="1"/>
</dbReference>
<dbReference type="PANTHER" id="PTHR43003">
    <property type="entry name" value="DNA-3-METHYLADENINE GLYCOSYLASE"/>
    <property type="match status" value="1"/>
</dbReference>
<evidence type="ECO:0000256" key="2">
    <source>
        <dbReference type="ARBA" id="ARBA00023204"/>
    </source>
</evidence>
<dbReference type="GO" id="GO:0032993">
    <property type="term" value="C:protein-DNA complex"/>
    <property type="evidence" value="ECO:0007669"/>
    <property type="project" value="TreeGrafter"/>
</dbReference>
<sequence>MGTAAGSDEGTAPSIAAPAGPGMPAVAPDLTQREAPERAPSPDCSSRWRPAHPTDVGLTLSRLRRGRSDPTFQVSQDGAVWRTTLTRSGPATLRLTQSGLTELRCEAWGEGAREALEGAPDLLGERDDPSGFVAQHPLVRDAHRRWPGLRIPRTGRVIESLIPAILEQKVISLQATASFRALVRAHGTPAPGPAPAGMRVPPSARAWQLIPSWEWHRAGVDPQRSRTVMVCLAVTRQLEAASDLTAAEASARLRAVPGIGEWTAAEVAQRAFGDADALSVGDYHLAGAIGHTLFDADFDDALMVAAMRIWQPHRYRVVRLLEASGTLGKPRHGPRLAFVDHRGH</sequence>
<protein>
    <submittedName>
        <fullName evidence="4">DNA-3-methyladenine glycosylase 2 family protein</fullName>
    </submittedName>
</protein>
<accession>A0AA41QRB9</accession>
<dbReference type="RefSeq" id="WP_243010487.1">
    <property type="nucleotide sequence ID" value="NZ_JALGAR010000001.1"/>
</dbReference>
<keyword evidence="1" id="KW-0227">DNA damage</keyword>
<evidence type="ECO:0000313" key="4">
    <source>
        <dbReference type="EMBL" id="MCI4656216.1"/>
    </source>
</evidence>
<dbReference type="EMBL" id="JALGAR010000001">
    <property type="protein sequence ID" value="MCI4656216.1"/>
    <property type="molecule type" value="Genomic_DNA"/>
</dbReference>
<dbReference type="GO" id="GO:0006307">
    <property type="term" value="P:DNA alkylation repair"/>
    <property type="evidence" value="ECO:0007669"/>
    <property type="project" value="TreeGrafter"/>
</dbReference>
<keyword evidence="5" id="KW-1185">Reference proteome</keyword>
<evidence type="ECO:0000256" key="1">
    <source>
        <dbReference type="ARBA" id="ARBA00022763"/>
    </source>
</evidence>
<dbReference type="GO" id="GO:0032131">
    <property type="term" value="F:alkylated DNA binding"/>
    <property type="evidence" value="ECO:0007669"/>
    <property type="project" value="TreeGrafter"/>
</dbReference>
<evidence type="ECO:0000313" key="5">
    <source>
        <dbReference type="Proteomes" id="UP001165341"/>
    </source>
</evidence>
<organism evidence="4 5">
    <name type="scientific">Cryobacterium zhongshanensis</name>
    <dbReference type="NCBI Taxonomy" id="2928153"/>
    <lineage>
        <taxon>Bacteria</taxon>
        <taxon>Bacillati</taxon>
        <taxon>Actinomycetota</taxon>
        <taxon>Actinomycetes</taxon>
        <taxon>Micrococcales</taxon>
        <taxon>Microbacteriaceae</taxon>
        <taxon>Cryobacterium</taxon>
    </lineage>
</organism>
<feature type="compositionally biased region" description="Low complexity" evidence="3">
    <location>
        <begin position="10"/>
        <end position="28"/>
    </location>
</feature>
<feature type="region of interest" description="Disordered" evidence="3">
    <location>
        <begin position="1"/>
        <end position="55"/>
    </location>
</feature>
<dbReference type="InterPro" id="IPR051912">
    <property type="entry name" value="Alkylbase_DNA_Glycosylase/TA"/>
</dbReference>
<dbReference type="AlphaFoldDB" id="A0AA41QRB9"/>
<dbReference type="PANTHER" id="PTHR43003:SF6">
    <property type="entry name" value="DNA GLYCOSYLASE"/>
    <property type="match status" value="1"/>
</dbReference>
<dbReference type="Proteomes" id="UP001165341">
    <property type="component" value="Unassembled WGS sequence"/>
</dbReference>
<proteinExistence type="predicted"/>
<name>A0AA41QRB9_9MICO</name>
<dbReference type="GO" id="GO:0008725">
    <property type="term" value="F:DNA-3-methyladenine glycosylase activity"/>
    <property type="evidence" value="ECO:0007669"/>
    <property type="project" value="TreeGrafter"/>
</dbReference>
<keyword evidence="2" id="KW-0234">DNA repair</keyword>
<gene>
    <name evidence="4" type="ORF">MQH31_00085</name>
</gene>
<dbReference type="GO" id="GO:0006285">
    <property type="term" value="P:base-excision repair, AP site formation"/>
    <property type="evidence" value="ECO:0007669"/>
    <property type="project" value="TreeGrafter"/>
</dbReference>